<dbReference type="OrthoDB" id="9015064at2"/>
<dbReference type="RefSeq" id="WP_093313437.1">
    <property type="nucleotide sequence ID" value="NZ_FOZG01000001.1"/>
</dbReference>
<name>A0A1I6KK48_9SPHN</name>
<proteinExistence type="predicted"/>
<dbReference type="Proteomes" id="UP000198824">
    <property type="component" value="Unassembled WGS sequence"/>
</dbReference>
<accession>A0A1I6KK48</accession>
<evidence type="ECO:0000313" key="2">
    <source>
        <dbReference type="Proteomes" id="UP000198824"/>
    </source>
</evidence>
<dbReference type="STRING" id="1166337.SAMN05192580_1831"/>
<organism evidence="1 2">
    <name type="scientific">Sphingomonas jatrophae</name>
    <dbReference type="NCBI Taxonomy" id="1166337"/>
    <lineage>
        <taxon>Bacteria</taxon>
        <taxon>Pseudomonadati</taxon>
        <taxon>Pseudomonadota</taxon>
        <taxon>Alphaproteobacteria</taxon>
        <taxon>Sphingomonadales</taxon>
        <taxon>Sphingomonadaceae</taxon>
        <taxon>Sphingomonas</taxon>
    </lineage>
</organism>
<gene>
    <name evidence="1" type="ORF">SAMN05192580_1831</name>
</gene>
<reference evidence="1 2" key="1">
    <citation type="submission" date="2016-10" db="EMBL/GenBank/DDBJ databases">
        <authorList>
            <person name="de Groot N.N."/>
        </authorList>
    </citation>
    <scope>NUCLEOTIDE SEQUENCE [LARGE SCALE GENOMIC DNA]</scope>
    <source>
        <strain evidence="1 2">S5-249</strain>
    </source>
</reference>
<dbReference type="AlphaFoldDB" id="A0A1I6KK48"/>
<sequence length="239" mass="26711">MEKIVYALWRRPGEDREALNARLKDEAAPALLALPNVRALRLNLQDADVAAAEALRQPGPGEQMDAVAQVWVDVAHTAFRQPVDDALSAAAARIDAWLVTESTIIPNTQHPSREGERTEGWSQFCFIRRPDCYTPDEWLHNWQVLHTAVGIETQANFEYVQHVVARPLTEGAYPYGGIVEECFPAAAMQDARVFYDAVDDPEKFAANSALMMESCGRFIEMPGGIHVLPTSQYEYRKLA</sequence>
<evidence type="ECO:0000313" key="1">
    <source>
        <dbReference type="EMBL" id="SFR91645.1"/>
    </source>
</evidence>
<protein>
    <submittedName>
        <fullName evidence="1">EthD domain-containing protein</fullName>
    </submittedName>
</protein>
<dbReference type="Gene3D" id="3.30.70.100">
    <property type="match status" value="1"/>
</dbReference>
<keyword evidence="2" id="KW-1185">Reference proteome</keyword>
<dbReference type="EMBL" id="FOZG01000001">
    <property type="protein sequence ID" value="SFR91645.1"/>
    <property type="molecule type" value="Genomic_DNA"/>
</dbReference>